<reference evidence="1" key="1">
    <citation type="journal article" date="2015" name="Nature">
        <title>Complex archaea that bridge the gap between prokaryotes and eukaryotes.</title>
        <authorList>
            <person name="Spang A."/>
            <person name="Saw J.H."/>
            <person name="Jorgensen S.L."/>
            <person name="Zaremba-Niedzwiedzka K."/>
            <person name="Martijn J."/>
            <person name="Lind A.E."/>
            <person name="van Eijk R."/>
            <person name="Schleper C."/>
            <person name="Guy L."/>
            <person name="Ettema T.J."/>
        </authorList>
    </citation>
    <scope>NUCLEOTIDE SEQUENCE</scope>
</reference>
<dbReference type="Pfam" id="PF02348">
    <property type="entry name" value="CTP_transf_3"/>
    <property type="match status" value="1"/>
</dbReference>
<organism evidence="1">
    <name type="scientific">marine sediment metagenome</name>
    <dbReference type="NCBI Taxonomy" id="412755"/>
    <lineage>
        <taxon>unclassified sequences</taxon>
        <taxon>metagenomes</taxon>
        <taxon>ecological metagenomes</taxon>
    </lineage>
</organism>
<dbReference type="GO" id="GO:0008781">
    <property type="term" value="F:N-acylneuraminate cytidylyltransferase activity"/>
    <property type="evidence" value="ECO:0007669"/>
    <property type="project" value="TreeGrafter"/>
</dbReference>
<dbReference type="InterPro" id="IPR050793">
    <property type="entry name" value="CMP-NeuNAc_synthase"/>
</dbReference>
<name>A0A0F8YTQ7_9ZZZZ</name>
<dbReference type="PANTHER" id="PTHR21485">
    <property type="entry name" value="HAD SUPERFAMILY MEMBERS CMAS AND KDSC"/>
    <property type="match status" value="1"/>
</dbReference>
<dbReference type="PANTHER" id="PTHR21485:SF3">
    <property type="entry name" value="N-ACYLNEURAMINATE CYTIDYLYLTRANSFERASE"/>
    <property type="match status" value="1"/>
</dbReference>
<accession>A0A0F8YTQ7</accession>
<dbReference type="Gene3D" id="3.90.550.10">
    <property type="entry name" value="Spore Coat Polysaccharide Biosynthesis Protein SpsA, Chain A"/>
    <property type="match status" value="1"/>
</dbReference>
<dbReference type="SUPFAM" id="SSF53448">
    <property type="entry name" value="Nucleotide-diphospho-sugar transferases"/>
    <property type="match status" value="1"/>
</dbReference>
<comment type="caution">
    <text evidence="1">The sequence shown here is derived from an EMBL/GenBank/DDBJ whole genome shotgun (WGS) entry which is preliminary data.</text>
</comment>
<dbReference type="InterPro" id="IPR003329">
    <property type="entry name" value="Cytidylyl_trans"/>
</dbReference>
<sequence length="277" mass="31916">MKTICLIIARGGSKRLYRKNVKLLCGKPLVEWAIIQARVAHLPIGIYLSTDDDEIADIGYRNGIEVIRRPDWPEADLYAANVPICHAIDEIKKQGIEFDTIVQLYGTAPCRHPDGIDKVILRYAELRRIHPDIKELSGLINPREMFISKKIDNGQAKCVIFSKNHEYLTDCAICPIADKDWYLETQSKLIYDSTLEDGTDQDIIDTTRISGNSFYYILYKWYQEYDIDDLDSFELCEILMERYVLKGRGEKVYWDYKKSEEVAVRGAMEEIEKGGDA</sequence>
<dbReference type="EMBL" id="LAZR01067551">
    <property type="protein sequence ID" value="KKK51351.1"/>
    <property type="molecule type" value="Genomic_DNA"/>
</dbReference>
<dbReference type="InterPro" id="IPR029044">
    <property type="entry name" value="Nucleotide-diphossugar_trans"/>
</dbReference>
<evidence type="ECO:0000313" key="1">
    <source>
        <dbReference type="EMBL" id="KKK51351.1"/>
    </source>
</evidence>
<gene>
    <name evidence="1" type="ORF">LCGC14_3115820</name>
</gene>
<protein>
    <submittedName>
        <fullName evidence="1">Uncharacterized protein</fullName>
    </submittedName>
</protein>
<dbReference type="AlphaFoldDB" id="A0A0F8YTQ7"/>
<proteinExistence type="predicted"/>